<dbReference type="InterPro" id="IPR009003">
    <property type="entry name" value="Peptidase_S1_PA"/>
</dbReference>
<sequence length="427" mass="47539">MCRCKYPQTHYLRLLLPLKISCTISTVCCLVTLSLLFMHMLAAAVVSQPSFIFSVESDSQGSFCLYPSSSLLVFFPSSSVNFLLSRDPCLINPCHNNGTCINLGNSQKCQCLDGFEGRYCQTVFEDTLNCLYLNGHCEQFCDGSGSRRRCYCADGYVLGDDGRQCVPNVEYPCGRVAQMGQNQTAVITPRMVGTYHCPKGHCPWQALLTENHMFSCGAIILSDRWILTAAHCVYQKPSTMLHITVGEHDIREDEKTEQRRRVLKVVCHEDYNVTSSDSDLALLKLHRPVKLGRHVVPICLPARNSTFTQTLETVRNSTVSGWGRLAQFGSTSRYLQRLQLPRVPVQECRLHSGLNITKNMICAGFKRGGPDACGGNGGGPLVTQYKKTWFLTGVVSWGKGCGQENMYGVYTKVTNFLDWIENVMATG</sequence>
<dbReference type="Proteomes" id="UP000472276">
    <property type="component" value="Unassembled WGS sequence"/>
</dbReference>
<protein>
    <recommendedName>
        <fullName evidence="14">Coagulation factor VII, like</fullName>
    </recommendedName>
</protein>
<comment type="caution">
    <text evidence="8">Lacks conserved residue(s) required for the propagation of feature annotation.</text>
</comment>
<dbReference type="GO" id="GO:0005615">
    <property type="term" value="C:extracellular space"/>
    <property type="evidence" value="ECO:0007669"/>
    <property type="project" value="TreeGrafter"/>
</dbReference>
<keyword evidence="4" id="KW-0378">Hydrolase</keyword>
<evidence type="ECO:0000256" key="6">
    <source>
        <dbReference type="ARBA" id="ARBA00023157"/>
    </source>
</evidence>
<dbReference type="CDD" id="cd00054">
    <property type="entry name" value="EGF_CA"/>
    <property type="match status" value="1"/>
</dbReference>
<dbReference type="AlphaFoldDB" id="A0AAZ1XBI2"/>
<dbReference type="SMART" id="SM00181">
    <property type="entry name" value="EGF"/>
    <property type="match status" value="2"/>
</dbReference>
<reference evidence="12" key="2">
    <citation type="submission" date="2025-08" db="UniProtKB">
        <authorList>
            <consortium name="Ensembl"/>
        </authorList>
    </citation>
    <scope>IDENTIFICATION</scope>
</reference>
<keyword evidence="7" id="KW-0325">Glycoprotein</keyword>
<dbReference type="Gene3D" id="2.40.10.10">
    <property type="entry name" value="Trypsin-like serine proteases"/>
    <property type="match status" value="2"/>
</dbReference>
<dbReference type="InterPro" id="IPR001314">
    <property type="entry name" value="Peptidase_S1A"/>
</dbReference>
<keyword evidence="3" id="KW-0645">Protease</keyword>
<dbReference type="Pfam" id="PF14670">
    <property type="entry name" value="FXa_inhibition"/>
    <property type="match status" value="1"/>
</dbReference>
<dbReference type="Gene3D" id="2.10.25.10">
    <property type="entry name" value="Laminin"/>
    <property type="match status" value="2"/>
</dbReference>
<dbReference type="InterPro" id="IPR018114">
    <property type="entry name" value="TRYPSIN_HIS"/>
</dbReference>
<evidence type="ECO:0000259" key="10">
    <source>
        <dbReference type="PROSITE" id="PS50026"/>
    </source>
</evidence>
<keyword evidence="13" id="KW-1185">Reference proteome</keyword>
<dbReference type="InterPro" id="IPR050442">
    <property type="entry name" value="Peptidase_S1_coag_factors"/>
</dbReference>
<dbReference type="FunFam" id="2.40.10.10:FF:000003">
    <property type="entry name" value="Transmembrane serine protease 3"/>
    <property type="match status" value="1"/>
</dbReference>
<dbReference type="PROSITE" id="PS01186">
    <property type="entry name" value="EGF_2"/>
    <property type="match status" value="1"/>
</dbReference>
<dbReference type="Ensembl" id="ENSOABT00000077159.1">
    <property type="protein sequence ID" value="ENSOABP00000065007.1"/>
    <property type="gene ID" value="ENSOABG00000031133.1"/>
</dbReference>
<dbReference type="InterPro" id="IPR043504">
    <property type="entry name" value="Peptidase_S1_PA_chymotrypsin"/>
</dbReference>
<evidence type="ECO:0000256" key="2">
    <source>
        <dbReference type="ARBA" id="ARBA00022525"/>
    </source>
</evidence>
<keyword evidence="5" id="KW-0720">Serine protease</keyword>
<name>A0AAZ1XBI2_OREAU</name>
<organism evidence="12 13">
    <name type="scientific">Oreochromis aureus</name>
    <name type="common">Israeli tilapia</name>
    <name type="synonym">Chromis aureus</name>
    <dbReference type="NCBI Taxonomy" id="47969"/>
    <lineage>
        <taxon>Eukaryota</taxon>
        <taxon>Metazoa</taxon>
        <taxon>Chordata</taxon>
        <taxon>Craniata</taxon>
        <taxon>Vertebrata</taxon>
        <taxon>Euteleostomi</taxon>
        <taxon>Actinopterygii</taxon>
        <taxon>Neopterygii</taxon>
        <taxon>Teleostei</taxon>
        <taxon>Neoteleostei</taxon>
        <taxon>Acanthomorphata</taxon>
        <taxon>Ovalentaria</taxon>
        <taxon>Cichlomorphae</taxon>
        <taxon>Cichliformes</taxon>
        <taxon>Cichlidae</taxon>
        <taxon>African cichlids</taxon>
        <taxon>Pseudocrenilabrinae</taxon>
        <taxon>Oreochromini</taxon>
        <taxon>Oreochromis</taxon>
    </lineage>
</organism>
<dbReference type="GO" id="GO:0005509">
    <property type="term" value="F:calcium ion binding"/>
    <property type="evidence" value="ECO:0007669"/>
    <property type="project" value="InterPro"/>
</dbReference>
<comment type="subcellular location">
    <subcellularLocation>
        <location evidence="1">Secreted</location>
    </subcellularLocation>
</comment>
<dbReference type="SUPFAM" id="SSF57196">
    <property type="entry name" value="EGF/Laminin"/>
    <property type="match status" value="2"/>
</dbReference>
<dbReference type="InterPro" id="IPR001254">
    <property type="entry name" value="Trypsin_dom"/>
</dbReference>
<evidence type="ECO:0000259" key="11">
    <source>
        <dbReference type="PROSITE" id="PS50240"/>
    </source>
</evidence>
<keyword evidence="6 8" id="KW-1015">Disulfide bond</keyword>
<dbReference type="PANTHER" id="PTHR24278:SF34">
    <property type="entry name" value="COAGULATION FACTOR VII,-LIKE"/>
    <property type="match status" value="1"/>
</dbReference>
<feature type="transmembrane region" description="Helical" evidence="9">
    <location>
        <begin position="20"/>
        <end position="45"/>
    </location>
</feature>
<evidence type="ECO:0000256" key="1">
    <source>
        <dbReference type="ARBA" id="ARBA00004613"/>
    </source>
</evidence>
<keyword evidence="9" id="KW-1133">Transmembrane helix</keyword>
<dbReference type="SMART" id="SM00179">
    <property type="entry name" value="EGF_CA"/>
    <property type="match status" value="1"/>
</dbReference>
<gene>
    <name evidence="12" type="primary">LOC120432751</name>
</gene>
<dbReference type="GO" id="GO:0006508">
    <property type="term" value="P:proteolysis"/>
    <property type="evidence" value="ECO:0007669"/>
    <property type="project" value="UniProtKB-KW"/>
</dbReference>
<evidence type="ECO:0000256" key="8">
    <source>
        <dbReference type="PROSITE-ProRule" id="PRU00076"/>
    </source>
</evidence>
<evidence type="ECO:0008006" key="14">
    <source>
        <dbReference type="Google" id="ProtNLM"/>
    </source>
</evidence>
<evidence type="ECO:0000256" key="7">
    <source>
        <dbReference type="ARBA" id="ARBA00023180"/>
    </source>
</evidence>
<dbReference type="SMART" id="SM00020">
    <property type="entry name" value="Tryp_SPc"/>
    <property type="match status" value="1"/>
</dbReference>
<evidence type="ECO:0000256" key="3">
    <source>
        <dbReference type="ARBA" id="ARBA00022670"/>
    </source>
</evidence>
<dbReference type="PROSITE" id="PS50240">
    <property type="entry name" value="TRYPSIN_DOM"/>
    <property type="match status" value="1"/>
</dbReference>
<dbReference type="PANTHER" id="PTHR24278">
    <property type="entry name" value="COAGULATION FACTOR"/>
    <property type="match status" value="1"/>
</dbReference>
<dbReference type="PROSITE" id="PS50026">
    <property type="entry name" value="EGF_3"/>
    <property type="match status" value="1"/>
</dbReference>
<dbReference type="PRINTS" id="PR00722">
    <property type="entry name" value="CHYMOTRYPSIN"/>
</dbReference>
<accession>A0AAZ1XBI2</accession>
<dbReference type="CDD" id="cd00190">
    <property type="entry name" value="Tryp_SPc"/>
    <property type="match status" value="1"/>
</dbReference>
<reference evidence="12" key="3">
    <citation type="submission" date="2025-09" db="UniProtKB">
        <authorList>
            <consortium name="Ensembl"/>
        </authorList>
    </citation>
    <scope>IDENTIFICATION</scope>
</reference>
<keyword evidence="2" id="KW-0964">Secreted</keyword>
<proteinExistence type="predicted"/>
<dbReference type="SUPFAM" id="SSF50494">
    <property type="entry name" value="Trypsin-like serine proteases"/>
    <property type="match status" value="1"/>
</dbReference>
<dbReference type="Pfam" id="PF00089">
    <property type="entry name" value="Trypsin"/>
    <property type="match status" value="1"/>
</dbReference>
<dbReference type="InterPro" id="IPR000742">
    <property type="entry name" value="EGF"/>
</dbReference>
<evidence type="ECO:0000313" key="13">
    <source>
        <dbReference type="Proteomes" id="UP000472276"/>
    </source>
</evidence>
<keyword evidence="8" id="KW-0245">EGF-like domain</keyword>
<dbReference type="GO" id="GO:0004252">
    <property type="term" value="F:serine-type endopeptidase activity"/>
    <property type="evidence" value="ECO:0007669"/>
    <property type="project" value="InterPro"/>
</dbReference>
<evidence type="ECO:0000256" key="9">
    <source>
        <dbReference type="SAM" id="Phobius"/>
    </source>
</evidence>
<dbReference type="PROSITE" id="PS00022">
    <property type="entry name" value="EGF_1"/>
    <property type="match status" value="1"/>
</dbReference>
<reference evidence="13" key="1">
    <citation type="submission" date="2020-03" db="EMBL/GenBank/DDBJ databases">
        <title>Evolution of repeat sequences and sex chromosomes of tilapia species revealed by chromosome-level genomes.</title>
        <authorList>
            <person name="Xu L."/>
            <person name="Tao W."/>
            <person name="Wang D."/>
            <person name="Zhou Q."/>
        </authorList>
    </citation>
    <scope>NUCLEOTIDE SEQUENCE [LARGE SCALE GENOMIC DNA]</scope>
    <source>
        <strain evidence="13">Israel</strain>
    </source>
</reference>
<keyword evidence="9" id="KW-0472">Membrane</keyword>
<dbReference type="Pfam" id="PF00008">
    <property type="entry name" value="EGF"/>
    <property type="match status" value="1"/>
</dbReference>
<feature type="domain" description="Peptidase S1" evidence="11">
    <location>
        <begin position="191"/>
        <end position="425"/>
    </location>
</feature>
<evidence type="ECO:0000256" key="5">
    <source>
        <dbReference type="ARBA" id="ARBA00022825"/>
    </source>
</evidence>
<evidence type="ECO:0000313" key="12">
    <source>
        <dbReference type="Ensembl" id="ENSOABP00000065007.1"/>
    </source>
</evidence>
<keyword evidence="9" id="KW-0812">Transmembrane</keyword>
<dbReference type="InterPro" id="IPR001881">
    <property type="entry name" value="EGF-like_Ca-bd_dom"/>
</dbReference>
<feature type="disulfide bond" evidence="8">
    <location>
        <begin position="111"/>
        <end position="120"/>
    </location>
</feature>
<evidence type="ECO:0000256" key="4">
    <source>
        <dbReference type="ARBA" id="ARBA00022801"/>
    </source>
</evidence>
<feature type="domain" description="EGF-like" evidence="10">
    <location>
        <begin position="85"/>
        <end position="121"/>
    </location>
</feature>
<dbReference type="PROSITE" id="PS00134">
    <property type="entry name" value="TRYPSIN_HIS"/>
    <property type="match status" value="1"/>
</dbReference>